<dbReference type="SUPFAM" id="SSF53098">
    <property type="entry name" value="Ribonuclease H-like"/>
    <property type="match status" value="1"/>
</dbReference>
<dbReference type="InterPro" id="IPR019993">
    <property type="entry name" value="RecB_nuclease_TM0106_put"/>
</dbReference>
<evidence type="ECO:0000313" key="3">
    <source>
        <dbReference type="Proteomes" id="UP000034531"/>
    </source>
</evidence>
<dbReference type="InterPro" id="IPR038720">
    <property type="entry name" value="YprB_RNase_H-like_dom"/>
</dbReference>
<dbReference type="PATRIC" id="fig|1618405.3.peg.993"/>
<accession>A0A0G0TM85</accession>
<dbReference type="NCBIfam" id="TIGR03491">
    <property type="entry name" value="TM0106 family RecB-like putative nuclease"/>
    <property type="match status" value="1"/>
</dbReference>
<dbReference type="Proteomes" id="UP000034531">
    <property type="component" value="Unassembled WGS sequence"/>
</dbReference>
<gene>
    <name evidence="2" type="ORF">UT84_C0047G0004</name>
</gene>
<comment type="caution">
    <text evidence="2">The sequence shown here is derived from an EMBL/GenBank/DDBJ whole genome shotgun (WGS) entry which is preliminary data.</text>
</comment>
<feature type="domain" description="YprB ribonuclease H-like" evidence="1">
    <location>
        <begin position="304"/>
        <end position="474"/>
    </location>
</feature>
<evidence type="ECO:0000259" key="1">
    <source>
        <dbReference type="Pfam" id="PF13482"/>
    </source>
</evidence>
<dbReference type="AlphaFoldDB" id="A0A0G0TM85"/>
<dbReference type="EMBL" id="LBYI01000047">
    <property type="protein sequence ID" value="KKR48145.1"/>
    <property type="molecule type" value="Genomic_DNA"/>
</dbReference>
<name>A0A0G0TM85_9BACT</name>
<protein>
    <recommendedName>
        <fullName evidence="1">YprB ribonuclease H-like domain-containing protein</fullName>
    </recommendedName>
</protein>
<reference evidence="2 3" key="1">
    <citation type="journal article" date="2015" name="Nature">
        <title>rRNA introns, odd ribosomes, and small enigmatic genomes across a large radiation of phyla.</title>
        <authorList>
            <person name="Brown C.T."/>
            <person name="Hug L.A."/>
            <person name="Thomas B.C."/>
            <person name="Sharon I."/>
            <person name="Castelle C.J."/>
            <person name="Singh A."/>
            <person name="Wilkins M.J."/>
            <person name="Williams K.H."/>
            <person name="Banfield J.F."/>
        </authorList>
    </citation>
    <scope>NUCLEOTIDE SEQUENCE [LARGE SCALE GENOMIC DNA]</scope>
</reference>
<sequence length="488" mass="57513">MSNNENPTRISTTRLTAEHFYKFFQCPHWIWYDLYADASRRKEPSPLLQMIYRGKAHDALSTVRDHKKFEELLPEQYQDLEEAYIATLALMKQGKNIYRGVLMTENWVGMPDLLEARPGKSELGPWEYVVYDVQRTIDLRDEQKFPLVFYSLILEKIQGVRPREAYMIDPQGQERSFLISDFTDRFHVTREEIEKILDGEKPAPFLKSSCKRTPWYALCLEGAQECNDVSLVYRLSQADQRRLYGIGIHTVQELADANADVLRSQFEDWPYDKITRLQNQAKVLVSNKPLILRRPDFPEVRYEVYFDVESDPIRDVDYLFGVLVHDTKTGTTKYEKFIAEKPEDEASAWQGFLDRLATFDDFVIYHYAFYEHMVFDRLVTRHGAPDVIIQKFREHTIDLHQKTVDSVIFPLYFYTLKDVAKFLGYQWSDSEAGGAESVAWYDQWLKTGDRTFLDRVIKYNEDDVRATMMLKQWLATQKPVKHRESLDE</sequence>
<dbReference type="Pfam" id="PF13482">
    <property type="entry name" value="RNase_H_2"/>
    <property type="match status" value="1"/>
</dbReference>
<proteinExistence type="predicted"/>
<organism evidence="2 3">
    <name type="scientific">Candidatus Curtissbacteria bacterium GW2011_GWA1_40_16</name>
    <dbReference type="NCBI Taxonomy" id="1618405"/>
    <lineage>
        <taxon>Bacteria</taxon>
        <taxon>Candidatus Curtissiibacteriota</taxon>
    </lineage>
</organism>
<evidence type="ECO:0000313" key="2">
    <source>
        <dbReference type="EMBL" id="KKR48145.1"/>
    </source>
</evidence>
<dbReference type="InterPro" id="IPR012337">
    <property type="entry name" value="RNaseH-like_sf"/>
</dbReference>